<sequence length="77" mass="9068">MTAKEMFEELGYKYSFDTFTLGGASHFISYKKKRGYEHIVFNLDKKRIQTCAPLTVDELKAINQQCKELDWIEENAR</sequence>
<dbReference type="EMBL" id="JAOQJR010000008">
    <property type="protein sequence ID" value="MCU6738741.1"/>
    <property type="molecule type" value="Genomic_DNA"/>
</dbReference>
<evidence type="ECO:0000313" key="2">
    <source>
        <dbReference type="Proteomes" id="UP001208364"/>
    </source>
</evidence>
<accession>A0ABT2SVU6</accession>
<name>A0ABT2SVU6_9FIRM</name>
<organism evidence="1 2">
    <name type="scientific">[Clostridium] ammoniilyticum</name>
    <dbReference type="NCBI Taxonomy" id="2981784"/>
    <lineage>
        <taxon>Bacteria</taxon>
        <taxon>Bacillati</taxon>
        <taxon>Bacillota</taxon>
        <taxon>Erysipelotrichia</taxon>
        <taxon>Erysipelotrichales</taxon>
        <taxon>Coprobacillaceae</taxon>
        <taxon>Faecalibacillus</taxon>
    </lineage>
</organism>
<evidence type="ECO:0000313" key="1">
    <source>
        <dbReference type="EMBL" id="MCU6738741.1"/>
    </source>
</evidence>
<protein>
    <submittedName>
        <fullName evidence="1">Uncharacterized protein</fullName>
    </submittedName>
</protein>
<gene>
    <name evidence="1" type="ORF">OCV55_08600</name>
</gene>
<dbReference type="Proteomes" id="UP001208364">
    <property type="component" value="Unassembled WGS sequence"/>
</dbReference>
<reference evidence="1 2" key="1">
    <citation type="journal article" date="2021" name="ISME Commun">
        <title>Automated analysis of genomic sequences facilitates high-throughput and comprehensive description of bacteria.</title>
        <authorList>
            <person name="Hitch T.C.A."/>
        </authorList>
    </citation>
    <scope>NUCLEOTIDE SEQUENCE [LARGE SCALE GENOMIC DNA]</scope>
    <source>
        <strain evidence="1 2">H4_15</strain>
    </source>
</reference>
<comment type="caution">
    <text evidence="1">The sequence shown here is derived from an EMBL/GenBank/DDBJ whole genome shotgun (WGS) entry which is preliminary data.</text>
</comment>
<dbReference type="RefSeq" id="WP_147580372.1">
    <property type="nucleotide sequence ID" value="NZ_JAOQJR010000008.1"/>
</dbReference>
<keyword evidence="2" id="KW-1185">Reference proteome</keyword>
<proteinExistence type="predicted"/>